<reference evidence="1 2" key="1">
    <citation type="journal article" date="2016" name="Nat. Commun.">
        <title>Thousands of microbial genomes shed light on interconnected biogeochemical processes in an aquifer system.</title>
        <authorList>
            <person name="Anantharaman K."/>
            <person name="Brown C.T."/>
            <person name="Hug L.A."/>
            <person name="Sharon I."/>
            <person name="Castelle C.J."/>
            <person name="Probst A.J."/>
            <person name="Thomas B.C."/>
            <person name="Singh A."/>
            <person name="Wilkins M.J."/>
            <person name="Karaoz U."/>
            <person name="Brodie E.L."/>
            <person name="Williams K.H."/>
            <person name="Hubbard S.S."/>
            <person name="Banfield J.F."/>
        </authorList>
    </citation>
    <scope>NUCLEOTIDE SEQUENCE [LARGE SCALE GENOMIC DNA]</scope>
</reference>
<evidence type="ECO:0000313" key="2">
    <source>
        <dbReference type="Proteomes" id="UP000178023"/>
    </source>
</evidence>
<protein>
    <submittedName>
        <fullName evidence="1">Uncharacterized protein</fullName>
    </submittedName>
</protein>
<gene>
    <name evidence="1" type="ORF">A2750_02920</name>
</gene>
<sequence length="117" mass="10887">MGTVEVTGGSGWEGLISGPGLGGIAEVKGVGDWIGLTTSLGGIAGGTTGGTGGVLGICGGRGGGVTDGSGGGGNGRGENAGEDTGAVEGLTELAGSVSSLSKSSIVLVFWSSTTDRT</sequence>
<accession>A0A1F8F3N7</accession>
<dbReference type="EMBL" id="MGJL01000033">
    <property type="protein sequence ID" value="OGN06879.1"/>
    <property type="molecule type" value="Genomic_DNA"/>
</dbReference>
<dbReference type="AlphaFoldDB" id="A0A1F8F3N7"/>
<proteinExistence type="predicted"/>
<evidence type="ECO:0000313" key="1">
    <source>
        <dbReference type="EMBL" id="OGN06879.1"/>
    </source>
</evidence>
<dbReference type="Proteomes" id="UP000178023">
    <property type="component" value="Unassembled WGS sequence"/>
</dbReference>
<comment type="caution">
    <text evidence="1">The sequence shown here is derived from an EMBL/GenBank/DDBJ whole genome shotgun (WGS) entry which is preliminary data.</text>
</comment>
<organism evidence="1 2">
    <name type="scientific">Candidatus Yanofskybacteria bacterium RIFCSPHIGHO2_01_FULL_45_42</name>
    <dbReference type="NCBI Taxonomy" id="1802671"/>
    <lineage>
        <taxon>Bacteria</taxon>
        <taxon>Candidatus Yanofskyibacteriota</taxon>
    </lineage>
</organism>
<name>A0A1F8F3N7_9BACT</name>